<reference evidence="1 2" key="1">
    <citation type="submission" date="2015-11" db="EMBL/GenBank/DDBJ databases">
        <title>Description and complete genome sequence of a novel strain predominating in hypersaline microbial mats and representing a new family of the Bacteriodetes phylum.</title>
        <authorList>
            <person name="Spring S."/>
            <person name="Bunk B."/>
            <person name="Sproer C."/>
            <person name="Klenk H.-P."/>
        </authorList>
    </citation>
    <scope>NUCLEOTIDE SEQUENCE [LARGE SCALE GENOMIC DNA]</scope>
    <source>
        <strain evidence="1 2">L21-Spi-D4</strain>
    </source>
</reference>
<dbReference type="OrthoDB" id="675420at2"/>
<gene>
    <name evidence="1" type="ORF">L21SP5_03549</name>
</gene>
<keyword evidence="2" id="KW-1185">Reference proteome</keyword>
<organism evidence="1 2">
    <name type="scientific">Salinivirga cyanobacteriivorans</name>
    <dbReference type="NCBI Taxonomy" id="1307839"/>
    <lineage>
        <taxon>Bacteria</taxon>
        <taxon>Pseudomonadati</taxon>
        <taxon>Bacteroidota</taxon>
        <taxon>Bacteroidia</taxon>
        <taxon>Bacteroidales</taxon>
        <taxon>Salinivirgaceae</taxon>
        <taxon>Salinivirga</taxon>
    </lineage>
</organism>
<dbReference type="AlphaFoldDB" id="A0A0S2I4N5"/>
<dbReference type="STRING" id="1307839.L21SP5_03549"/>
<dbReference type="KEGG" id="blq:L21SP5_03549"/>
<evidence type="ECO:0008006" key="3">
    <source>
        <dbReference type="Google" id="ProtNLM"/>
    </source>
</evidence>
<evidence type="ECO:0000313" key="1">
    <source>
        <dbReference type="EMBL" id="ALO17157.1"/>
    </source>
</evidence>
<dbReference type="Proteomes" id="UP000064893">
    <property type="component" value="Chromosome"/>
</dbReference>
<dbReference type="PROSITE" id="PS51257">
    <property type="entry name" value="PROKAR_LIPOPROTEIN"/>
    <property type="match status" value="1"/>
</dbReference>
<protein>
    <recommendedName>
        <fullName evidence="3">Lipocalin-like domain-containing protein</fullName>
    </recommendedName>
</protein>
<name>A0A0S2I4N5_9BACT</name>
<accession>A0A0S2I4N5</accession>
<evidence type="ECO:0000313" key="2">
    <source>
        <dbReference type="Proteomes" id="UP000064893"/>
    </source>
</evidence>
<proteinExistence type="predicted"/>
<sequence>MRIITILIALSFFFFGCEKDKDEYKSITGEWLVEDTGDLTNYRRYEVGIQRSQADTSLFIITNFYRTGINSETYVLVEGLNISINTQQVGNYIIQGSGTIEPDYKQINLEYEVNGGEVGYETVISLMTRD</sequence>
<dbReference type="RefSeq" id="WP_057954474.1">
    <property type="nucleotide sequence ID" value="NZ_CP013118.1"/>
</dbReference>
<dbReference type="EMBL" id="CP013118">
    <property type="protein sequence ID" value="ALO17157.1"/>
    <property type="molecule type" value="Genomic_DNA"/>
</dbReference>